<dbReference type="InterPro" id="IPR036812">
    <property type="entry name" value="NAD(P)_OxRdtase_dom_sf"/>
</dbReference>
<evidence type="ECO:0000256" key="1">
    <source>
        <dbReference type="ARBA" id="ARBA00023002"/>
    </source>
</evidence>
<dbReference type="InterPro" id="IPR050791">
    <property type="entry name" value="Aldo-Keto_reductase"/>
</dbReference>
<accession>X1ID09</accession>
<dbReference type="EMBL" id="BARU01034749">
    <property type="protein sequence ID" value="GAH67160.1"/>
    <property type="molecule type" value="Genomic_DNA"/>
</dbReference>
<dbReference type="PANTHER" id="PTHR43625:SF40">
    <property type="entry name" value="ALDO-KETO REDUCTASE YAKC [NADP(+)]"/>
    <property type="match status" value="1"/>
</dbReference>
<feature type="domain" description="NADP-dependent oxidoreductase" evidence="2">
    <location>
        <begin position="26"/>
        <end position="162"/>
    </location>
</feature>
<dbReference type="AlphaFoldDB" id="X1ID09"/>
<gene>
    <name evidence="3" type="ORF">S03H2_54493</name>
</gene>
<dbReference type="PANTHER" id="PTHR43625">
    <property type="entry name" value="AFLATOXIN B1 ALDEHYDE REDUCTASE"/>
    <property type="match status" value="1"/>
</dbReference>
<feature type="non-terminal residue" evidence="3">
    <location>
        <position position="1"/>
    </location>
</feature>
<organism evidence="3">
    <name type="scientific">marine sediment metagenome</name>
    <dbReference type="NCBI Taxonomy" id="412755"/>
    <lineage>
        <taxon>unclassified sequences</taxon>
        <taxon>metagenomes</taxon>
        <taxon>ecological metagenomes</taxon>
    </lineage>
</organism>
<evidence type="ECO:0000313" key="3">
    <source>
        <dbReference type="EMBL" id="GAH67160.1"/>
    </source>
</evidence>
<name>X1ID09_9ZZZZ</name>
<dbReference type="Pfam" id="PF00248">
    <property type="entry name" value="Aldo_ket_red"/>
    <property type="match status" value="1"/>
</dbReference>
<dbReference type="Gene3D" id="3.20.20.100">
    <property type="entry name" value="NADP-dependent oxidoreductase domain"/>
    <property type="match status" value="1"/>
</dbReference>
<dbReference type="SUPFAM" id="SSF51430">
    <property type="entry name" value="NAD(P)-linked oxidoreductase"/>
    <property type="match status" value="1"/>
</dbReference>
<reference evidence="3" key="1">
    <citation type="journal article" date="2014" name="Front. Microbiol.">
        <title>High frequency of phylogenetically diverse reductive dehalogenase-homologous genes in deep subseafloor sedimentary metagenomes.</title>
        <authorList>
            <person name="Kawai M."/>
            <person name="Futagami T."/>
            <person name="Toyoda A."/>
            <person name="Takaki Y."/>
            <person name="Nishi S."/>
            <person name="Hori S."/>
            <person name="Arai W."/>
            <person name="Tsubouchi T."/>
            <person name="Morono Y."/>
            <person name="Uchiyama I."/>
            <person name="Ito T."/>
            <person name="Fujiyama A."/>
            <person name="Inagaki F."/>
            <person name="Takami H."/>
        </authorList>
    </citation>
    <scope>NUCLEOTIDE SEQUENCE</scope>
    <source>
        <strain evidence="3">Expedition CK06-06</strain>
    </source>
</reference>
<evidence type="ECO:0000259" key="2">
    <source>
        <dbReference type="Pfam" id="PF00248"/>
    </source>
</evidence>
<sequence length="162" mass="18125">DNRQLLGGLIMQRRQLGYTELQLTTVGLGTWAIGGPWQFGWGPQNDDEAIATILTALDKGINWIDTAPIYGLGHSEKLVGKALKQTSEKPLIATKCGLIWNDKREKVNCLKGKSIREECHASLKRLGVDVIDLYQMHRPEPQEDVEQGFEEMAKLAQEGKVR</sequence>
<dbReference type="GO" id="GO:0016491">
    <property type="term" value="F:oxidoreductase activity"/>
    <property type="evidence" value="ECO:0007669"/>
    <property type="project" value="UniProtKB-KW"/>
</dbReference>
<keyword evidence="1" id="KW-0560">Oxidoreductase</keyword>
<protein>
    <recommendedName>
        <fullName evidence="2">NADP-dependent oxidoreductase domain-containing protein</fullName>
    </recommendedName>
</protein>
<comment type="caution">
    <text evidence="3">The sequence shown here is derived from an EMBL/GenBank/DDBJ whole genome shotgun (WGS) entry which is preliminary data.</text>
</comment>
<proteinExistence type="predicted"/>
<dbReference type="GO" id="GO:0005737">
    <property type="term" value="C:cytoplasm"/>
    <property type="evidence" value="ECO:0007669"/>
    <property type="project" value="TreeGrafter"/>
</dbReference>
<dbReference type="InterPro" id="IPR023210">
    <property type="entry name" value="NADP_OxRdtase_dom"/>
</dbReference>